<accession>A0ABP0QHC7</accession>
<sequence>MSGNVVAHLEVVPEQPLAVEVKKELERRMGISHHRLRLLKDGHELSDGSFQELGSPDELHLVVLPYRHDKATELRSASAIGDLAQVDQLLQLPQDPNALSCEAPGLSVPFSPLQCAAECGHLEVVQRLLQARAAPDTELLGPLWFAAAHGHVEVVECLMDAGASKDKAEQSGSTAIQVAAANGQLDVVECLLKAGVNVNKPDRFGISPLRIAAARGHAEVVEQLVRSRAHVEQVDLEGRTPLWMAAQNNEWKVLQYLLAAQADPERRDTSGDTPLRTAVAYGQVRTVQQLLEQRADVNRPGRHSMSLLLAAVRGGHTELLRCLLTARAAVKDVSGGGEVSCLLEAASRGDLEMVQALLEARADTNQSDASGKRASPLEAASARGYIDVVKCLLTASADQHQSHGTSPLIAAASCGQSDVVLCLLEAKADQQVETGGQTALHVAASGGHLQVLRHLLDAGADSRSLDLDGRSALALAQEAGHQDVVELLEQAWSTCSDQHLAIGHRNGDTSSTDEENAGSHPSSQKDTIALEENLLWVNNLSETEYVDDALILAGDVSDSMITLELTLQTLVHKFADVFFVPGNHDLWTGDDMDSLGKLLEIFTLCKRLGIHTVAKRIGTPEQGCWVCPILSWHHQSWDPEPDLEGWDLPTDPALCMADFSRCRFPPAVSMFDDSASRRVDALNDQLKLQEALVDRQDEPLVTFSHFLPRIELLLEKRFLMIPCLAKASGSNFLRARVEQLKPDVHIFVHTHFGWDTVLDGVRYVQAALGYPHEREMRWLSMANGDFGAAPLLLWSSSSGFSKRSRCRWSAYYEHYGRKPEKVLELASYAARGVKKTKPEATECLPDFSFW</sequence>
<comment type="caution">
    <text evidence="6">The sequence shown here is derived from an EMBL/GenBank/DDBJ whole genome shotgun (WGS) entry which is preliminary data.</text>
</comment>
<organism evidence="6 7">
    <name type="scientific">Durusdinium trenchii</name>
    <dbReference type="NCBI Taxonomy" id="1381693"/>
    <lineage>
        <taxon>Eukaryota</taxon>
        <taxon>Sar</taxon>
        <taxon>Alveolata</taxon>
        <taxon>Dinophyceae</taxon>
        <taxon>Suessiales</taxon>
        <taxon>Symbiodiniaceae</taxon>
        <taxon>Durusdinium</taxon>
    </lineage>
</organism>
<evidence type="ECO:0000313" key="7">
    <source>
        <dbReference type="Proteomes" id="UP001642484"/>
    </source>
</evidence>
<evidence type="ECO:0000256" key="4">
    <source>
        <dbReference type="SAM" id="MobiDB-lite"/>
    </source>
</evidence>
<feature type="repeat" description="ANK" evidence="3">
    <location>
        <begin position="237"/>
        <end position="269"/>
    </location>
</feature>
<evidence type="ECO:0000256" key="1">
    <source>
        <dbReference type="ARBA" id="ARBA00022737"/>
    </source>
</evidence>
<evidence type="ECO:0000259" key="5">
    <source>
        <dbReference type="Pfam" id="PF00149"/>
    </source>
</evidence>
<name>A0ABP0QHC7_9DINO</name>
<feature type="repeat" description="ANK" evidence="3">
    <location>
        <begin position="435"/>
        <end position="467"/>
    </location>
</feature>
<dbReference type="CDD" id="cd17039">
    <property type="entry name" value="Ubl_ubiquitin_like"/>
    <property type="match status" value="1"/>
</dbReference>
<reference evidence="6 7" key="1">
    <citation type="submission" date="2024-02" db="EMBL/GenBank/DDBJ databases">
        <authorList>
            <person name="Chen Y."/>
            <person name="Shah S."/>
            <person name="Dougan E. K."/>
            <person name="Thang M."/>
            <person name="Chan C."/>
        </authorList>
    </citation>
    <scope>NUCLEOTIDE SEQUENCE [LARGE SCALE GENOMIC DNA]</scope>
</reference>
<feature type="repeat" description="ANK" evidence="3">
    <location>
        <begin position="138"/>
        <end position="170"/>
    </location>
</feature>
<proteinExistence type="predicted"/>
<gene>
    <name evidence="6" type="ORF">CCMP2556_LOCUS42242</name>
</gene>
<protein>
    <recommendedName>
        <fullName evidence="5">Calcineurin-like phosphoesterase domain-containing protein</fullName>
    </recommendedName>
</protein>
<feature type="domain" description="Calcineurin-like phosphoesterase" evidence="5">
    <location>
        <begin position="536"/>
        <end position="590"/>
    </location>
</feature>
<dbReference type="SMART" id="SM00248">
    <property type="entry name" value="ANK"/>
    <property type="match status" value="13"/>
</dbReference>
<dbReference type="InterPro" id="IPR029052">
    <property type="entry name" value="Metallo-depent_PP-like"/>
</dbReference>
<dbReference type="SUPFAM" id="SSF56300">
    <property type="entry name" value="Metallo-dependent phosphatases"/>
    <property type="match status" value="1"/>
</dbReference>
<feature type="repeat" description="ANK" evidence="3">
    <location>
        <begin position="403"/>
        <end position="435"/>
    </location>
</feature>
<evidence type="ECO:0000313" key="6">
    <source>
        <dbReference type="EMBL" id="CAK9087349.1"/>
    </source>
</evidence>
<dbReference type="InterPro" id="IPR036770">
    <property type="entry name" value="Ankyrin_rpt-contain_sf"/>
</dbReference>
<dbReference type="Pfam" id="PF12796">
    <property type="entry name" value="Ank_2"/>
    <property type="match status" value="4"/>
</dbReference>
<feature type="region of interest" description="Disordered" evidence="4">
    <location>
        <begin position="503"/>
        <end position="524"/>
    </location>
</feature>
<dbReference type="PROSITE" id="PS50088">
    <property type="entry name" value="ANK_REPEAT"/>
    <property type="match status" value="8"/>
</dbReference>
<dbReference type="InterPro" id="IPR004843">
    <property type="entry name" value="Calcineurin-like_PHP"/>
</dbReference>
<feature type="repeat" description="ANK" evidence="3">
    <location>
        <begin position="270"/>
        <end position="302"/>
    </location>
</feature>
<dbReference type="PANTHER" id="PTHR24198">
    <property type="entry name" value="ANKYRIN REPEAT AND PROTEIN KINASE DOMAIN-CONTAINING PROTEIN"/>
    <property type="match status" value="1"/>
</dbReference>
<dbReference type="Proteomes" id="UP001642484">
    <property type="component" value="Unassembled WGS sequence"/>
</dbReference>
<dbReference type="Pfam" id="PF00149">
    <property type="entry name" value="Metallophos"/>
    <property type="match status" value="1"/>
</dbReference>
<dbReference type="InterPro" id="IPR002110">
    <property type="entry name" value="Ankyrin_rpt"/>
</dbReference>
<dbReference type="EMBL" id="CAXAMN010024517">
    <property type="protein sequence ID" value="CAK9087349.1"/>
    <property type="molecule type" value="Genomic_DNA"/>
</dbReference>
<evidence type="ECO:0000256" key="3">
    <source>
        <dbReference type="PROSITE-ProRule" id="PRU00023"/>
    </source>
</evidence>
<dbReference type="Pfam" id="PF00023">
    <property type="entry name" value="Ank"/>
    <property type="match status" value="1"/>
</dbReference>
<dbReference type="Gene3D" id="3.60.21.10">
    <property type="match status" value="1"/>
</dbReference>
<feature type="repeat" description="ANK" evidence="3">
    <location>
        <begin position="204"/>
        <end position="236"/>
    </location>
</feature>
<feature type="repeat" description="ANK" evidence="3">
    <location>
        <begin position="171"/>
        <end position="203"/>
    </location>
</feature>
<feature type="repeat" description="ANK" evidence="3">
    <location>
        <begin position="337"/>
        <end position="369"/>
    </location>
</feature>
<evidence type="ECO:0000256" key="2">
    <source>
        <dbReference type="ARBA" id="ARBA00023043"/>
    </source>
</evidence>
<dbReference type="SUPFAM" id="SSF48403">
    <property type="entry name" value="Ankyrin repeat"/>
    <property type="match status" value="1"/>
</dbReference>
<dbReference type="Gene3D" id="1.25.40.20">
    <property type="entry name" value="Ankyrin repeat-containing domain"/>
    <property type="match status" value="3"/>
</dbReference>
<keyword evidence="2 3" id="KW-0040">ANK repeat</keyword>
<keyword evidence="1" id="KW-0677">Repeat</keyword>
<dbReference type="PANTHER" id="PTHR24198:SF194">
    <property type="entry name" value="INVERSIN-A"/>
    <property type="match status" value="1"/>
</dbReference>
<dbReference type="PROSITE" id="PS50297">
    <property type="entry name" value="ANK_REP_REGION"/>
    <property type="match status" value="5"/>
</dbReference>
<dbReference type="CDD" id="cd00838">
    <property type="entry name" value="MPP_superfamily"/>
    <property type="match status" value="1"/>
</dbReference>
<keyword evidence="7" id="KW-1185">Reference proteome</keyword>